<dbReference type="AlphaFoldDB" id="A0A0F8W0Q4"/>
<gene>
    <name evidence="1" type="ORF">LCGC14_3127080</name>
</gene>
<comment type="caution">
    <text evidence="1">The sequence shown here is derived from an EMBL/GenBank/DDBJ whole genome shotgun (WGS) entry which is preliminary data.</text>
</comment>
<accession>A0A0F8W0Q4</accession>
<evidence type="ECO:0000313" key="1">
    <source>
        <dbReference type="EMBL" id="KKK50232.1"/>
    </source>
</evidence>
<proteinExistence type="predicted"/>
<reference evidence="1" key="1">
    <citation type="journal article" date="2015" name="Nature">
        <title>Complex archaea that bridge the gap between prokaryotes and eukaryotes.</title>
        <authorList>
            <person name="Spang A."/>
            <person name="Saw J.H."/>
            <person name="Jorgensen S.L."/>
            <person name="Zaremba-Niedzwiedzka K."/>
            <person name="Martijn J."/>
            <person name="Lind A.E."/>
            <person name="van Eijk R."/>
            <person name="Schleper C."/>
            <person name="Guy L."/>
            <person name="Ettema T.J."/>
        </authorList>
    </citation>
    <scope>NUCLEOTIDE SEQUENCE</scope>
</reference>
<dbReference type="EMBL" id="LAZR01068124">
    <property type="protein sequence ID" value="KKK50232.1"/>
    <property type="molecule type" value="Genomic_DNA"/>
</dbReference>
<protein>
    <submittedName>
        <fullName evidence="1">Uncharacterized protein</fullName>
    </submittedName>
</protein>
<organism evidence="1">
    <name type="scientific">marine sediment metagenome</name>
    <dbReference type="NCBI Taxonomy" id="412755"/>
    <lineage>
        <taxon>unclassified sequences</taxon>
        <taxon>metagenomes</taxon>
        <taxon>ecological metagenomes</taxon>
    </lineage>
</organism>
<name>A0A0F8W0Q4_9ZZZZ</name>
<sequence>MTATIITHTDLGGPIGAGAATTAAGLVWGLYQMTSTENDDWIILSEFEEIMFVSAKKIATGALTDEAVTIDQTDKTKLVFTAGSTDVIRVFVIGTPAVED</sequence>